<evidence type="ECO:0000313" key="3">
    <source>
        <dbReference type="Proteomes" id="UP000002949"/>
    </source>
</evidence>
<name>G6Y7M1_9HYPH</name>
<reference evidence="2 3" key="1">
    <citation type="journal article" date="2012" name="J. Bacteriol.">
        <title>Draft Genome Sequence of Plant Growth-Promoting Rhizobium Mesorhizobium amorphae, Isolated from Zinc-Lead Mine Tailings.</title>
        <authorList>
            <person name="Hao X."/>
            <person name="Lin Y."/>
            <person name="Johnstone L."/>
            <person name="Baltrus D.A."/>
            <person name="Miller S.J."/>
            <person name="Wei G."/>
            <person name="Rensing C."/>
        </authorList>
    </citation>
    <scope>NUCLEOTIDE SEQUENCE [LARGE SCALE GENOMIC DNA]</scope>
    <source>
        <strain evidence="2 3">CCNWGS0123</strain>
    </source>
</reference>
<organism evidence="2 3">
    <name type="scientific">Mesorhizobium amorphae CCNWGS0123</name>
    <dbReference type="NCBI Taxonomy" id="1082933"/>
    <lineage>
        <taxon>Bacteria</taxon>
        <taxon>Pseudomonadati</taxon>
        <taxon>Pseudomonadota</taxon>
        <taxon>Alphaproteobacteria</taxon>
        <taxon>Hyphomicrobiales</taxon>
        <taxon>Phyllobacteriaceae</taxon>
        <taxon>Mesorhizobium</taxon>
    </lineage>
</organism>
<sequence>MKKAYSKPTLSRREKLSVVTAGAPVSDANPKA</sequence>
<dbReference type="Proteomes" id="UP000002949">
    <property type="component" value="Unassembled WGS sequence"/>
</dbReference>
<evidence type="ECO:0000313" key="2">
    <source>
        <dbReference type="EMBL" id="EHH12343.1"/>
    </source>
</evidence>
<evidence type="ECO:0000256" key="1">
    <source>
        <dbReference type="SAM" id="MobiDB-lite"/>
    </source>
</evidence>
<accession>G6Y7M1</accession>
<dbReference type="AlphaFoldDB" id="G6Y7M1"/>
<proteinExistence type="predicted"/>
<keyword evidence="3" id="KW-1185">Reference proteome</keyword>
<gene>
    <name evidence="2" type="ORF">MEA186_09685</name>
</gene>
<feature type="region of interest" description="Disordered" evidence="1">
    <location>
        <begin position="1"/>
        <end position="32"/>
    </location>
</feature>
<protein>
    <submittedName>
        <fullName evidence="2">Uncharacterized protein</fullName>
    </submittedName>
</protein>
<dbReference type="EMBL" id="AGSN01000084">
    <property type="protein sequence ID" value="EHH12343.1"/>
    <property type="molecule type" value="Genomic_DNA"/>
</dbReference>